<evidence type="ECO:0000313" key="17">
    <source>
        <dbReference type="EMBL" id="KAK9676402.1"/>
    </source>
</evidence>
<evidence type="ECO:0000256" key="5">
    <source>
        <dbReference type="ARBA" id="ARBA00022741"/>
    </source>
</evidence>
<dbReference type="Pfam" id="PF26026">
    <property type="entry name" value="RNA_hel_CTD"/>
    <property type="match status" value="1"/>
</dbReference>
<evidence type="ECO:0000256" key="3">
    <source>
        <dbReference type="ARBA" id="ARBA00022528"/>
    </source>
</evidence>
<evidence type="ECO:0000259" key="15">
    <source>
        <dbReference type="PROSITE" id="PS51192"/>
    </source>
</evidence>
<comment type="similarity">
    <text evidence="12">Belongs to the DExH box helicase family.</text>
</comment>
<keyword evidence="3" id="KW-0150">Chloroplast</keyword>
<sequence length="1432" mass="158968">MAPKKKQQQQKQKNNKPQPSSSSVGPKLQISAENEQRLRRLLLNNTAAISAARPTAEESQSLSKAQIAKKLKSVYEMLSCEGFSDDQIERALSYLKDAATFEAALDWLCLNLSRSELPIKFRDGSSLHTGGSIGVISAAQENWTAPADTSARYEDEASKFSIIAKGHRDVNDSLDLNEPSQADWIRQYMVKEEEEMEDETWEDTFSDEGTGKKVAEPKSSDSIILEYQAARLEAISAKGRGDKKSQEAASTRIRMLKQEMTDLGISDTLMSEIGNVEASCLVYQAENSNSVDKTDFIAVKDAMEQSGGEVTEKSADIPVSGVAATEEELSDTELGSFFMEDDSSNAVRPPEVSKVQKKLRGRGRPSKTDLVKLEGIWKEGDPQKIPKAILHQLCQRSGWDPPKFDRVGKKGSGFNYSVSVVRKTTGRGKSRKAGGLITLQLPGQDETFETAEEGQNRVAAFALCRLFPDMPVEFLIPEPYSSLIAQWEEAGDSSNSVEDTLTSRRVGFVDSLLKTDSSVEMASVDVADNSNQDESVESEAEQFPTAGLQSDKTLKDKKSFSLKGELEKKRKMTKYKSMMESRATLPIAKSKDAILRSLKHNNVLVVCGETGSGKTTQVPQYILDDMIDAGYGGHCNIICTQPRRIGAVSVAERVAEERCEPAPGLDGSLVGYQVRLDSARNDETKLLFCTTGILLRHIAGNRGFHGVTHVIVDEVHERSLLGDFLLVVLKNLLEKQSSQGSQTLKVILMSATVDSSLFSKYFGGCPVITAEGRTHPVSTYFLEDVYEKIQYRLPSDSPACLGFETFGRESISGSINNRRGKKNLVLSSLGDETLLSEECMNPHYNASSYQSYSEQTRLSLMKLNEEVIDYDLLEDLVCYIDDNCGDGAILVFLPGVSEIYRLHDKLAASYRFGGHSSEWLLPLHSSVAAIDQKKVFSKPPKNIRKVIMATNIAETSITIDDVVFVIDSGKHKEYRYDPRKKLSMMVEDWISQANAKQRRGRAGRVKPGTCFCLFTRHRFEKLMRRFQVPEMLRMPLVELCLQIKLLSLGDLKSFLSKALEVPKDEAIISAVTSLKEVGAVDVNEELTPLGRHLAKLPVDLLLGKMMLYGAIFGCLSPILSVAAFLSYKPPFVRQKDERESVERSKLAILMDRSDGSSSADDYERQSDHIIMLISYQKWEKILRERGTKAAQSFCSSHSLSSSVMHMIRDMRVQLGILLADIGLIHLPKSNQNRKKGNWDGWFSDPSQSFNKYANHPAIVKAILCAGLYPNVAATEEGIHAPAVGNLRQYLRPVSKGSPAWYDGRREVYIHPSSVNGDSKAFQHPFLVFLEKVETNKVFLRDTTIISPYSLLLFGGTINVQHQIGLVTVDGWLKISAPAQTGVLFKQLRLTLQSVLDDLIKKPQTAAVDNEVVQSIIHLLLEEAKTQERALKQ</sequence>
<dbReference type="Pfam" id="PF07717">
    <property type="entry name" value="OB_NTP_bind"/>
    <property type="match status" value="1"/>
</dbReference>
<dbReference type="GO" id="GO:0005524">
    <property type="term" value="F:ATP binding"/>
    <property type="evidence" value="ECO:0007669"/>
    <property type="project" value="UniProtKB-KW"/>
</dbReference>
<dbReference type="SMART" id="SM00847">
    <property type="entry name" value="HA2"/>
    <property type="match status" value="1"/>
</dbReference>
<dbReference type="Pfam" id="PF04408">
    <property type="entry name" value="WHD_HA2"/>
    <property type="match status" value="1"/>
</dbReference>
<dbReference type="Gene3D" id="1.20.120.1080">
    <property type="match status" value="1"/>
</dbReference>
<dbReference type="GO" id="GO:0003724">
    <property type="term" value="F:RNA helicase activity"/>
    <property type="evidence" value="ECO:0007669"/>
    <property type="project" value="UniProtKB-EC"/>
</dbReference>
<dbReference type="GO" id="GO:0009507">
    <property type="term" value="C:chloroplast"/>
    <property type="evidence" value="ECO:0007669"/>
    <property type="project" value="UniProtKB-SubCell"/>
</dbReference>
<keyword evidence="8" id="KW-0067">ATP-binding</keyword>
<dbReference type="CDD" id="cd17917">
    <property type="entry name" value="DEXHc_RHA-like"/>
    <property type="match status" value="1"/>
</dbReference>
<dbReference type="Gene3D" id="3.40.50.300">
    <property type="entry name" value="P-loop containing nucleotide triphosphate hydrolases"/>
    <property type="match status" value="2"/>
</dbReference>
<evidence type="ECO:0000256" key="1">
    <source>
        <dbReference type="ARBA" id="ARBA00004229"/>
    </source>
</evidence>
<reference evidence="17" key="1">
    <citation type="submission" date="2024-03" db="EMBL/GenBank/DDBJ databases">
        <title>WGS assembly of Saponaria officinalis var. Norfolk2.</title>
        <authorList>
            <person name="Jenkins J."/>
            <person name="Shu S."/>
            <person name="Grimwood J."/>
            <person name="Barry K."/>
            <person name="Goodstein D."/>
            <person name="Schmutz J."/>
            <person name="Leebens-Mack J."/>
            <person name="Osbourn A."/>
        </authorList>
    </citation>
    <scope>NUCLEOTIDE SEQUENCE [LARGE SCALE GENOMIC DNA]</scope>
    <source>
        <strain evidence="17">JIC</strain>
    </source>
</reference>
<keyword evidence="14" id="KW-0812">Transmembrane</keyword>
<dbReference type="Pfam" id="PF00270">
    <property type="entry name" value="DEAD"/>
    <property type="match status" value="1"/>
</dbReference>
<dbReference type="InterPro" id="IPR059023">
    <property type="entry name" value="RNA_hel_CTD"/>
</dbReference>
<dbReference type="PANTHER" id="PTHR18934">
    <property type="entry name" value="ATP-DEPENDENT RNA HELICASE"/>
    <property type="match status" value="1"/>
</dbReference>
<keyword evidence="10" id="KW-0809">Transit peptide</keyword>
<dbReference type="SMART" id="SM00490">
    <property type="entry name" value="HELICc"/>
    <property type="match status" value="1"/>
</dbReference>
<feature type="region of interest" description="Disordered" evidence="13">
    <location>
        <begin position="197"/>
        <end position="217"/>
    </location>
</feature>
<dbReference type="InterPro" id="IPR056328">
    <property type="entry name" value="DSRM_DHX29"/>
</dbReference>
<dbReference type="InterPro" id="IPR011545">
    <property type="entry name" value="DEAD/DEAH_box_helicase_dom"/>
</dbReference>
<evidence type="ECO:0000256" key="9">
    <source>
        <dbReference type="ARBA" id="ARBA00022884"/>
    </source>
</evidence>
<dbReference type="EMBL" id="JBDFQZ010000011">
    <property type="protein sequence ID" value="KAK9676402.1"/>
    <property type="molecule type" value="Genomic_DNA"/>
</dbReference>
<evidence type="ECO:0000259" key="16">
    <source>
        <dbReference type="PROSITE" id="PS51194"/>
    </source>
</evidence>
<keyword evidence="5" id="KW-0547">Nucleotide-binding</keyword>
<keyword evidence="4" id="KW-0934">Plastid</keyword>
<dbReference type="GO" id="GO:0003723">
    <property type="term" value="F:RNA binding"/>
    <property type="evidence" value="ECO:0007669"/>
    <property type="project" value="UniProtKB-KW"/>
</dbReference>
<evidence type="ECO:0000256" key="6">
    <source>
        <dbReference type="ARBA" id="ARBA00022801"/>
    </source>
</evidence>
<dbReference type="Pfam" id="PF21010">
    <property type="entry name" value="HA2_C"/>
    <property type="match status" value="1"/>
</dbReference>
<organism evidence="17 18">
    <name type="scientific">Saponaria officinalis</name>
    <name type="common">Common soapwort</name>
    <name type="synonym">Lychnis saponaria</name>
    <dbReference type="NCBI Taxonomy" id="3572"/>
    <lineage>
        <taxon>Eukaryota</taxon>
        <taxon>Viridiplantae</taxon>
        <taxon>Streptophyta</taxon>
        <taxon>Embryophyta</taxon>
        <taxon>Tracheophyta</taxon>
        <taxon>Spermatophyta</taxon>
        <taxon>Magnoliopsida</taxon>
        <taxon>eudicotyledons</taxon>
        <taxon>Gunneridae</taxon>
        <taxon>Pentapetalae</taxon>
        <taxon>Caryophyllales</taxon>
        <taxon>Caryophyllaceae</taxon>
        <taxon>Caryophylleae</taxon>
        <taxon>Saponaria</taxon>
    </lineage>
</organism>
<dbReference type="CDD" id="cd18791">
    <property type="entry name" value="SF2_C_RHA"/>
    <property type="match status" value="1"/>
</dbReference>
<keyword evidence="7" id="KW-0347">Helicase</keyword>
<dbReference type="InterPro" id="IPR056890">
    <property type="entry name" value="UBA_DHX29-like"/>
</dbReference>
<dbReference type="InterPro" id="IPR027417">
    <property type="entry name" value="P-loop_NTPase"/>
</dbReference>
<comment type="subcellular location">
    <subcellularLocation>
        <location evidence="1">Plastid</location>
        <location evidence="1">Chloroplast</location>
    </subcellularLocation>
</comment>
<dbReference type="FunFam" id="3.40.50.300:FF:000819">
    <property type="entry name" value="ATP dependent RNA helicase, putative"/>
    <property type="match status" value="1"/>
</dbReference>
<dbReference type="PROSITE" id="PS51192">
    <property type="entry name" value="HELICASE_ATP_BIND_1"/>
    <property type="match status" value="1"/>
</dbReference>
<dbReference type="GO" id="GO:0016787">
    <property type="term" value="F:hydrolase activity"/>
    <property type="evidence" value="ECO:0007669"/>
    <property type="project" value="UniProtKB-KW"/>
</dbReference>
<name>A0AAW1HJ95_SAPOF</name>
<feature type="domain" description="Helicase C-terminal" evidence="16">
    <location>
        <begin position="872"/>
        <end position="1047"/>
    </location>
</feature>
<evidence type="ECO:0000256" key="7">
    <source>
        <dbReference type="ARBA" id="ARBA00022806"/>
    </source>
</evidence>
<evidence type="ECO:0000313" key="18">
    <source>
        <dbReference type="Proteomes" id="UP001443914"/>
    </source>
</evidence>
<keyword evidence="14" id="KW-0472">Membrane</keyword>
<dbReference type="Pfam" id="PF00271">
    <property type="entry name" value="Helicase_C"/>
    <property type="match status" value="1"/>
</dbReference>
<feature type="region of interest" description="Disordered" evidence="13">
    <location>
        <begin position="1"/>
        <end position="30"/>
    </location>
</feature>
<dbReference type="SMART" id="SM00487">
    <property type="entry name" value="DEXDc"/>
    <property type="match status" value="1"/>
</dbReference>
<keyword evidence="14" id="KW-1133">Transmembrane helix</keyword>
<evidence type="ECO:0000256" key="14">
    <source>
        <dbReference type="SAM" id="Phobius"/>
    </source>
</evidence>
<evidence type="ECO:0000256" key="12">
    <source>
        <dbReference type="ARBA" id="ARBA00060772"/>
    </source>
</evidence>
<evidence type="ECO:0000256" key="2">
    <source>
        <dbReference type="ARBA" id="ARBA00012552"/>
    </source>
</evidence>
<feature type="transmembrane region" description="Helical" evidence="14">
    <location>
        <begin position="1105"/>
        <end position="1125"/>
    </location>
</feature>
<dbReference type="Pfam" id="PF24385">
    <property type="entry name" value="DSRM_DHX29"/>
    <property type="match status" value="1"/>
</dbReference>
<dbReference type="PROSITE" id="PS51194">
    <property type="entry name" value="HELICASE_CTER"/>
    <property type="match status" value="1"/>
</dbReference>
<dbReference type="CDD" id="cd00048">
    <property type="entry name" value="DSRM_SF"/>
    <property type="match status" value="1"/>
</dbReference>
<keyword evidence="9" id="KW-0694">RNA-binding</keyword>
<dbReference type="InterPro" id="IPR007502">
    <property type="entry name" value="Helicase-assoc_dom"/>
</dbReference>
<gene>
    <name evidence="17" type="ORF">RND81_11G074700</name>
</gene>
<dbReference type="PANTHER" id="PTHR18934:SF246">
    <property type="entry name" value="DEXH-BOX ATP-DEPENDENT RNA HELICASE DEXH4, CHLOROPLASTIC-RELATED"/>
    <property type="match status" value="1"/>
</dbReference>
<evidence type="ECO:0000256" key="10">
    <source>
        <dbReference type="ARBA" id="ARBA00022946"/>
    </source>
</evidence>
<comment type="caution">
    <text evidence="17">The sequence shown here is derived from an EMBL/GenBank/DDBJ whole genome shotgun (WGS) entry which is preliminary data.</text>
</comment>
<dbReference type="InterPro" id="IPR048333">
    <property type="entry name" value="HA2_WH"/>
</dbReference>
<proteinExistence type="inferred from homology"/>
<evidence type="ECO:0000256" key="13">
    <source>
        <dbReference type="SAM" id="MobiDB-lite"/>
    </source>
</evidence>
<dbReference type="InterPro" id="IPR014001">
    <property type="entry name" value="Helicase_ATP-bd"/>
</dbReference>
<feature type="compositionally biased region" description="Low complexity" evidence="13">
    <location>
        <begin position="9"/>
        <end position="23"/>
    </location>
</feature>
<keyword evidence="6" id="KW-0378">Hydrolase</keyword>
<dbReference type="SUPFAM" id="SSF52540">
    <property type="entry name" value="P-loop containing nucleoside triphosphate hydrolases"/>
    <property type="match status" value="1"/>
</dbReference>
<keyword evidence="18" id="KW-1185">Reference proteome</keyword>
<comment type="catalytic activity">
    <reaction evidence="11">
        <text>ATP + H2O = ADP + phosphate + H(+)</text>
        <dbReference type="Rhea" id="RHEA:13065"/>
        <dbReference type="ChEBI" id="CHEBI:15377"/>
        <dbReference type="ChEBI" id="CHEBI:15378"/>
        <dbReference type="ChEBI" id="CHEBI:30616"/>
        <dbReference type="ChEBI" id="CHEBI:43474"/>
        <dbReference type="ChEBI" id="CHEBI:456216"/>
        <dbReference type="EC" id="3.6.4.13"/>
    </reaction>
</comment>
<evidence type="ECO:0000256" key="4">
    <source>
        <dbReference type="ARBA" id="ARBA00022640"/>
    </source>
</evidence>
<dbReference type="FunFam" id="1.20.120.1080:FF:000002">
    <property type="entry name" value="Putative ATP-dependent RNA helicase DHX36"/>
    <property type="match status" value="1"/>
</dbReference>
<dbReference type="Pfam" id="PF24899">
    <property type="entry name" value="UBA_DHX29"/>
    <property type="match status" value="1"/>
</dbReference>
<dbReference type="Proteomes" id="UP001443914">
    <property type="component" value="Unassembled WGS sequence"/>
</dbReference>
<feature type="compositionally biased region" description="Acidic residues" evidence="13">
    <location>
        <begin position="197"/>
        <end position="206"/>
    </location>
</feature>
<evidence type="ECO:0000256" key="8">
    <source>
        <dbReference type="ARBA" id="ARBA00022840"/>
    </source>
</evidence>
<dbReference type="FunFam" id="3.40.50.300:FF:000500">
    <property type="entry name" value="ATP-dependent RNA helicase DHX29"/>
    <property type="match status" value="1"/>
</dbReference>
<evidence type="ECO:0000256" key="11">
    <source>
        <dbReference type="ARBA" id="ARBA00047984"/>
    </source>
</evidence>
<protein>
    <recommendedName>
        <fullName evidence="2">RNA helicase</fullName>
        <ecNumber evidence="2">3.6.4.13</ecNumber>
    </recommendedName>
</protein>
<accession>A0AAW1HJ95</accession>
<dbReference type="InterPro" id="IPR011709">
    <property type="entry name" value="DEAD-box_helicase_OB_fold"/>
</dbReference>
<feature type="domain" description="Helicase ATP-binding" evidence="15">
    <location>
        <begin position="595"/>
        <end position="771"/>
    </location>
</feature>
<dbReference type="InterPro" id="IPR001650">
    <property type="entry name" value="Helicase_C-like"/>
</dbReference>
<dbReference type="EC" id="3.6.4.13" evidence="2"/>